<keyword evidence="3" id="KW-0378">Hydrolase</keyword>
<feature type="domain" description="Endonuclease GajA/Old nuclease/RecF-like AAA" evidence="1">
    <location>
        <begin position="24"/>
        <end position="419"/>
    </location>
</feature>
<proteinExistence type="predicted"/>
<dbReference type="InterPro" id="IPR041685">
    <property type="entry name" value="AAA_GajA/Old/RecF-like"/>
</dbReference>
<feature type="domain" description="OLD protein-like TOPRIM" evidence="2">
    <location>
        <begin position="474"/>
        <end position="538"/>
    </location>
</feature>
<reference evidence="3 4" key="1">
    <citation type="submission" date="2023-09" db="EMBL/GenBank/DDBJ databases">
        <title>Microbacterium fusihabitans sp. nov., Microbacterium phycihabitans sp. nov., and Microbacterium cervinum sp. nov., isolated from dried seaweeds of beach.</title>
        <authorList>
            <person name="Lee S.D."/>
        </authorList>
    </citation>
    <scope>NUCLEOTIDE SEQUENCE [LARGE SCALE GENOMIC DNA]</scope>
    <source>
        <strain evidence="3 4">KSW2-21</strain>
    </source>
</reference>
<evidence type="ECO:0000259" key="1">
    <source>
        <dbReference type="Pfam" id="PF13175"/>
    </source>
</evidence>
<evidence type="ECO:0000313" key="3">
    <source>
        <dbReference type="EMBL" id="MDU0328123.1"/>
    </source>
</evidence>
<dbReference type="EMBL" id="JAWDIU010000006">
    <property type="protein sequence ID" value="MDU0328123.1"/>
    <property type="molecule type" value="Genomic_DNA"/>
</dbReference>
<evidence type="ECO:0000313" key="4">
    <source>
        <dbReference type="Proteomes" id="UP001256673"/>
    </source>
</evidence>
<dbReference type="PANTHER" id="PTHR43581:SF2">
    <property type="entry name" value="EXCINUCLEASE ATPASE SUBUNIT"/>
    <property type="match status" value="1"/>
</dbReference>
<dbReference type="GO" id="GO:0004519">
    <property type="term" value="F:endonuclease activity"/>
    <property type="evidence" value="ECO:0007669"/>
    <property type="project" value="UniProtKB-KW"/>
</dbReference>
<dbReference type="InterPro" id="IPR051396">
    <property type="entry name" value="Bact_Antivir_Def_Nuclease"/>
</dbReference>
<accession>A0ABU3RZ12</accession>
<dbReference type="Proteomes" id="UP001256673">
    <property type="component" value="Unassembled WGS sequence"/>
</dbReference>
<dbReference type="CDD" id="cd01026">
    <property type="entry name" value="TOPRIM_OLD"/>
    <property type="match status" value="1"/>
</dbReference>
<dbReference type="InterPro" id="IPR034139">
    <property type="entry name" value="TOPRIM_OLD"/>
</dbReference>
<keyword evidence="3" id="KW-0255">Endonuclease</keyword>
<dbReference type="RefSeq" id="WP_316001917.1">
    <property type="nucleotide sequence ID" value="NZ_JAWDIU010000006.1"/>
</dbReference>
<dbReference type="Pfam" id="PF20469">
    <property type="entry name" value="OLD-like_TOPRIM"/>
    <property type="match status" value="1"/>
</dbReference>
<gene>
    <name evidence="3" type="ORF">RWH43_15290</name>
</gene>
<sequence length="687" mass="76567">MMLLLSHEAPSQTPVILSITGGFMKATKVHIRNFRLLEDTEIALDDATTMIVGRNNSGKTSVVEIFRKLTRADRTPFGFDDLSLSAHDRFDAALAAYDEMVAAQATGDSDAVEEARDRVQDLPTIELTLTVEYAADDVISALAPFIMDLDPDRSDATFVFQLRVRDPEATFKEYREQDARKPMDLHRFLRKRFSSLTTTSIEAIDAQDPSNRRVVSDVELSRLISVRFIYAQNQIDDLSSDATRNLSKGFESFFRSNQTDNSVAEAIDDLLESAGADLDKQYQELFKAIYVDLQLFGVGSMPGLPVLSVVSQLESVRVLTDNARLYYSDAGQTKQLPEAHNGLGYSKLIFTILQFISFYEELKRSTPEPSIQLIFVEEPEAHLHPQMQNVFVRSIGGFIGSKADWNVQVVITTHSSHVVAESGFECIRYFDNSEKPMQVRDLSTFQLREQKKDGGPETLRFLRQHMVLNRCDMFFADQLVLIEGAVERLLLPTMIQNVAPDLAHKYLSVIEVGGAYAHLFRSIIEFLNVQTLIITDIDSVDPADKRKAAPVASGTVTSNPTLKAWLPAKDSIDELLVVDAAGKTSNRVRVAYQVPDDPQAGAGRSFEEAFILANPELLAGARLAGTERAFQNPDGTRKSTSELVADSWTVATNIGKKTDFAFDIALLQGWNTPLYIKEGLEWLSQKP</sequence>
<dbReference type="Pfam" id="PF13175">
    <property type="entry name" value="AAA_15"/>
    <property type="match status" value="1"/>
</dbReference>
<dbReference type="SUPFAM" id="SSF52540">
    <property type="entry name" value="P-loop containing nucleoside triphosphate hydrolases"/>
    <property type="match status" value="1"/>
</dbReference>
<evidence type="ECO:0000259" key="2">
    <source>
        <dbReference type="Pfam" id="PF20469"/>
    </source>
</evidence>
<comment type="caution">
    <text evidence="3">The sequence shown here is derived from an EMBL/GenBank/DDBJ whole genome shotgun (WGS) entry which is preliminary data.</text>
</comment>
<dbReference type="Gene3D" id="3.40.50.300">
    <property type="entry name" value="P-loop containing nucleotide triphosphate hydrolases"/>
    <property type="match status" value="1"/>
</dbReference>
<keyword evidence="4" id="KW-1185">Reference proteome</keyword>
<organism evidence="3 4">
    <name type="scientific">Microbacterium algihabitans</name>
    <dbReference type="NCBI Taxonomy" id="3075992"/>
    <lineage>
        <taxon>Bacteria</taxon>
        <taxon>Bacillati</taxon>
        <taxon>Actinomycetota</taxon>
        <taxon>Actinomycetes</taxon>
        <taxon>Micrococcales</taxon>
        <taxon>Microbacteriaceae</taxon>
        <taxon>Microbacterium</taxon>
    </lineage>
</organism>
<protein>
    <submittedName>
        <fullName evidence="3">ATP-dependent endonuclease</fullName>
    </submittedName>
</protein>
<name>A0ABU3RZ12_9MICO</name>
<keyword evidence="3" id="KW-0540">Nuclease</keyword>
<dbReference type="PANTHER" id="PTHR43581">
    <property type="entry name" value="ATP/GTP PHOSPHATASE"/>
    <property type="match status" value="1"/>
</dbReference>
<dbReference type="InterPro" id="IPR027417">
    <property type="entry name" value="P-loop_NTPase"/>
</dbReference>